<evidence type="ECO:0000313" key="4">
    <source>
        <dbReference type="EMBL" id="RYR27987.1"/>
    </source>
</evidence>
<dbReference type="InterPro" id="IPR025558">
    <property type="entry name" value="DUF4283"/>
</dbReference>
<evidence type="ECO:0000256" key="1">
    <source>
        <dbReference type="PROSITE-ProRule" id="PRU00047"/>
    </source>
</evidence>
<dbReference type="Pfam" id="PF14111">
    <property type="entry name" value="DUF4283"/>
    <property type="match status" value="1"/>
</dbReference>
<keyword evidence="1" id="KW-0863">Zinc-finger</keyword>
<keyword evidence="5" id="KW-1185">Reference proteome</keyword>
<dbReference type="PROSITE" id="PS50158">
    <property type="entry name" value="ZF_CCHC"/>
    <property type="match status" value="1"/>
</dbReference>
<evidence type="ECO:0000313" key="5">
    <source>
        <dbReference type="Proteomes" id="UP000289738"/>
    </source>
</evidence>
<dbReference type="Proteomes" id="UP000289738">
    <property type="component" value="Chromosome B01"/>
</dbReference>
<dbReference type="PANTHER" id="PTHR31286">
    <property type="entry name" value="GLYCINE-RICH CELL WALL STRUCTURAL PROTEIN 1.8-LIKE"/>
    <property type="match status" value="1"/>
</dbReference>
<dbReference type="InterPro" id="IPR001878">
    <property type="entry name" value="Znf_CCHC"/>
</dbReference>
<organism evidence="4 5">
    <name type="scientific">Arachis hypogaea</name>
    <name type="common">Peanut</name>
    <dbReference type="NCBI Taxonomy" id="3818"/>
    <lineage>
        <taxon>Eukaryota</taxon>
        <taxon>Viridiplantae</taxon>
        <taxon>Streptophyta</taxon>
        <taxon>Embryophyta</taxon>
        <taxon>Tracheophyta</taxon>
        <taxon>Spermatophyta</taxon>
        <taxon>Magnoliopsida</taxon>
        <taxon>eudicotyledons</taxon>
        <taxon>Gunneridae</taxon>
        <taxon>Pentapetalae</taxon>
        <taxon>rosids</taxon>
        <taxon>fabids</taxon>
        <taxon>Fabales</taxon>
        <taxon>Fabaceae</taxon>
        <taxon>Papilionoideae</taxon>
        <taxon>50 kb inversion clade</taxon>
        <taxon>dalbergioids sensu lato</taxon>
        <taxon>Dalbergieae</taxon>
        <taxon>Pterocarpus clade</taxon>
        <taxon>Arachis</taxon>
    </lineage>
</organism>
<keyword evidence="1" id="KW-0479">Metal-binding</keyword>
<dbReference type="GO" id="GO:0008270">
    <property type="term" value="F:zinc ion binding"/>
    <property type="evidence" value="ECO:0007669"/>
    <property type="project" value="UniProtKB-KW"/>
</dbReference>
<dbReference type="STRING" id="3818.A0A445ANG5"/>
<protein>
    <recommendedName>
        <fullName evidence="3">CCHC-type domain-containing protein</fullName>
    </recommendedName>
</protein>
<feature type="region of interest" description="Disordered" evidence="2">
    <location>
        <begin position="326"/>
        <end position="389"/>
    </location>
</feature>
<feature type="compositionally biased region" description="Polar residues" evidence="2">
    <location>
        <begin position="326"/>
        <end position="343"/>
    </location>
</feature>
<sequence>MEAQEKKNKAFDPCPTIPVSKDEFDEWCKPWHAALVVKFLGKKVGLGFMEQRLTRDWVKKGKINVIDMDRDYFLVHFSDEEDYSHALLDGLWMIAVHYLIVQRWRPFFLTSESTVKKIAAWFRIPNLPIKLYNHRFLWQVGSAIGTMLKIDRATSIHSRGRFARIYVEIDLTKKLVPRISVLGSTLNIEYEGLHLICFQCGKYGHRSDQCSEVAVRVEGSPKDGNVETPVEEKEGQPEGSITGDLAIQSKCANQGVNCVDQAPADFGPWMMGDMNQGSEDGSRFNILIDGGAPSTSKDPYKEDMEQAIMENMRGMVKQQWEDFNATRNKNTSHGSNEDTSSSGIHRCAHHSDPENRRKSVIVGSAPEKPPDATPSCVTGTTGTQKNSVNRDDRKLREWLLDEVVQRVLAMAPPSPWKNEDQIAWALSSDGAFNLKSAYQFLHTNQNHSDQIFKLAWNWKGPKRVRTFL</sequence>
<dbReference type="AlphaFoldDB" id="A0A445ANG5"/>
<comment type="caution">
    <text evidence="4">The sequence shown here is derived from an EMBL/GenBank/DDBJ whole genome shotgun (WGS) entry which is preliminary data.</text>
</comment>
<dbReference type="GO" id="GO:0003676">
    <property type="term" value="F:nucleic acid binding"/>
    <property type="evidence" value="ECO:0007669"/>
    <property type="project" value="InterPro"/>
</dbReference>
<name>A0A445ANG5_ARAHY</name>
<feature type="domain" description="CCHC-type" evidence="3">
    <location>
        <begin position="197"/>
        <end position="212"/>
    </location>
</feature>
<evidence type="ECO:0000259" key="3">
    <source>
        <dbReference type="PROSITE" id="PS50158"/>
    </source>
</evidence>
<proteinExistence type="predicted"/>
<reference evidence="4 5" key="1">
    <citation type="submission" date="2019-01" db="EMBL/GenBank/DDBJ databases">
        <title>Sequencing of cultivated peanut Arachis hypogaea provides insights into genome evolution and oil improvement.</title>
        <authorList>
            <person name="Chen X."/>
        </authorList>
    </citation>
    <scope>NUCLEOTIDE SEQUENCE [LARGE SCALE GENOMIC DNA]</scope>
    <source>
        <strain evidence="5">cv. Fuhuasheng</strain>
        <tissue evidence="4">Leaves</tissue>
    </source>
</reference>
<feature type="compositionally biased region" description="Polar residues" evidence="2">
    <location>
        <begin position="375"/>
        <end position="387"/>
    </location>
</feature>
<evidence type="ECO:0000256" key="2">
    <source>
        <dbReference type="SAM" id="MobiDB-lite"/>
    </source>
</evidence>
<accession>A0A445ANG5</accession>
<dbReference type="PANTHER" id="PTHR31286:SF99">
    <property type="entry name" value="DUF4283 DOMAIN-CONTAINING PROTEIN"/>
    <property type="match status" value="1"/>
</dbReference>
<feature type="compositionally biased region" description="Basic and acidic residues" evidence="2">
    <location>
        <begin position="220"/>
        <end position="236"/>
    </location>
</feature>
<dbReference type="EMBL" id="SDMP01000011">
    <property type="protein sequence ID" value="RYR27987.1"/>
    <property type="molecule type" value="Genomic_DNA"/>
</dbReference>
<gene>
    <name evidence="4" type="ORF">Ahy_B01g052070</name>
</gene>
<dbReference type="InterPro" id="IPR040256">
    <property type="entry name" value="At4g02000-like"/>
</dbReference>
<feature type="region of interest" description="Disordered" evidence="2">
    <location>
        <begin position="220"/>
        <end position="239"/>
    </location>
</feature>
<keyword evidence="1" id="KW-0862">Zinc</keyword>